<accession>A0A1R2CVJ6</accession>
<comment type="caution">
    <text evidence="1">The sequence shown here is derived from an EMBL/GenBank/DDBJ whole genome shotgun (WGS) entry which is preliminary data.</text>
</comment>
<name>A0A1R2CVJ6_9CILI</name>
<reference evidence="1 2" key="1">
    <citation type="submission" date="2016-11" db="EMBL/GenBank/DDBJ databases">
        <title>The macronuclear genome of Stentor coeruleus: a giant cell with tiny introns.</title>
        <authorList>
            <person name="Slabodnick M."/>
            <person name="Ruby J.G."/>
            <person name="Reiff S.B."/>
            <person name="Swart E.C."/>
            <person name="Gosai S."/>
            <person name="Prabakaran S."/>
            <person name="Witkowska E."/>
            <person name="Larue G.E."/>
            <person name="Fisher S."/>
            <person name="Freeman R.M."/>
            <person name="Gunawardena J."/>
            <person name="Chu W."/>
            <person name="Stover N.A."/>
            <person name="Gregory B.D."/>
            <person name="Nowacki M."/>
            <person name="Derisi J."/>
            <person name="Roy S.W."/>
            <person name="Marshall W.F."/>
            <person name="Sood P."/>
        </authorList>
    </citation>
    <scope>NUCLEOTIDE SEQUENCE [LARGE SCALE GENOMIC DNA]</scope>
    <source>
        <strain evidence="1">WM001</strain>
    </source>
</reference>
<dbReference type="AlphaFoldDB" id="A0A1R2CVJ6"/>
<evidence type="ECO:0000313" key="2">
    <source>
        <dbReference type="Proteomes" id="UP000187209"/>
    </source>
</evidence>
<dbReference type="Proteomes" id="UP000187209">
    <property type="component" value="Unassembled WGS sequence"/>
</dbReference>
<dbReference type="EMBL" id="MPUH01000050">
    <property type="protein sequence ID" value="OMJ93003.1"/>
    <property type="molecule type" value="Genomic_DNA"/>
</dbReference>
<proteinExistence type="predicted"/>
<organism evidence="1 2">
    <name type="scientific">Stentor coeruleus</name>
    <dbReference type="NCBI Taxonomy" id="5963"/>
    <lineage>
        <taxon>Eukaryota</taxon>
        <taxon>Sar</taxon>
        <taxon>Alveolata</taxon>
        <taxon>Ciliophora</taxon>
        <taxon>Postciliodesmatophora</taxon>
        <taxon>Heterotrichea</taxon>
        <taxon>Heterotrichida</taxon>
        <taxon>Stentoridae</taxon>
        <taxon>Stentor</taxon>
    </lineage>
</organism>
<protein>
    <submittedName>
        <fullName evidence="1">Uncharacterized protein</fullName>
    </submittedName>
</protein>
<keyword evidence="2" id="KW-1185">Reference proteome</keyword>
<sequence length="274" mass="32272">MKQAALANFSIEMSKKWSHEVLWYYLKLHKKKTIFGCFLGLLDYKYGIFGSIFNFFTDGRIKKYFHDKIFRIKENKIFQATAPAKSKFPKEIVDKYLEFFQENDYKLLTGIPRWVLVESAIEALGLEKNDDIEKVKKFYRVHSENLERPKNYNFSAQTMFIFLEEVEQNLKKNITDSLPSLLEKMKTKIPIAQESCTKWLQKRQQKIQKLTEDIQNAYSPTPKSASASDEIDTEITFLQNECMNINPADPQGKEKLQSLVKKMHELQEKKNIKK</sequence>
<evidence type="ECO:0000313" key="1">
    <source>
        <dbReference type="EMBL" id="OMJ93003.1"/>
    </source>
</evidence>
<gene>
    <name evidence="1" type="ORF">SteCoe_4082</name>
</gene>